<dbReference type="AlphaFoldDB" id="A0A8H5Z667"/>
<dbReference type="EMBL" id="WNKQ01000026">
    <property type="protein sequence ID" value="KAF5844223.1"/>
    <property type="molecule type" value="Genomic_DNA"/>
</dbReference>
<sequence length="78" mass="9093">MTTALLFLWHKKTLSQRTKHVIAFGSKDPFVRIPYQLAFVEPSVPPRFEPMHWLYGLISHVPQSCRFLDDDVRMAPPV</sequence>
<dbReference type="Proteomes" id="UP000624244">
    <property type="component" value="Unassembled WGS sequence"/>
</dbReference>
<proteinExistence type="predicted"/>
<comment type="caution">
    <text evidence="1">The sequence shown here is derived from an EMBL/GenBank/DDBJ whole genome shotgun (WGS) entry which is preliminary data.</text>
</comment>
<organism evidence="1 2">
    <name type="scientific">Cochliobolus sativus</name>
    <name type="common">Common root rot and spot blotch fungus</name>
    <name type="synonym">Bipolaris sorokiniana</name>
    <dbReference type="NCBI Taxonomy" id="45130"/>
    <lineage>
        <taxon>Eukaryota</taxon>
        <taxon>Fungi</taxon>
        <taxon>Dikarya</taxon>
        <taxon>Ascomycota</taxon>
        <taxon>Pezizomycotina</taxon>
        <taxon>Dothideomycetes</taxon>
        <taxon>Pleosporomycetidae</taxon>
        <taxon>Pleosporales</taxon>
        <taxon>Pleosporineae</taxon>
        <taxon>Pleosporaceae</taxon>
        <taxon>Bipolaris</taxon>
    </lineage>
</organism>
<reference evidence="1" key="1">
    <citation type="submission" date="2019-11" db="EMBL/GenBank/DDBJ databases">
        <title>Bipolaris sorokiniana Genome sequencing.</title>
        <authorList>
            <person name="Wang H."/>
        </authorList>
    </citation>
    <scope>NUCLEOTIDE SEQUENCE</scope>
</reference>
<evidence type="ECO:0000313" key="2">
    <source>
        <dbReference type="Proteomes" id="UP000624244"/>
    </source>
</evidence>
<name>A0A8H5Z667_COCSA</name>
<protein>
    <submittedName>
        <fullName evidence="1">Uncharacterized protein</fullName>
    </submittedName>
</protein>
<accession>A0A8H5Z667</accession>
<gene>
    <name evidence="1" type="ORF">GGP41_004948</name>
</gene>
<evidence type="ECO:0000313" key="1">
    <source>
        <dbReference type="EMBL" id="KAF5844223.1"/>
    </source>
</evidence>